<proteinExistence type="inferred from homology"/>
<dbReference type="PANTHER" id="PTHR43649">
    <property type="entry name" value="ARABINOSE-BINDING PROTEIN-RELATED"/>
    <property type="match status" value="1"/>
</dbReference>
<evidence type="ECO:0000313" key="4">
    <source>
        <dbReference type="EMBL" id="QLI82353.1"/>
    </source>
</evidence>
<evidence type="ECO:0000256" key="2">
    <source>
        <dbReference type="ARBA" id="ARBA00008520"/>
    </source>
</evidence>
<dbReference type="Gene3D" id="3.40.190.10">
    <property type="entry name" value="Periplasmic binding protein-like II"/>
    <property type="match status" value="1"/>
</dbReference>
<protein>
    <submittedName>
        <fullName evidence="4">Extracellular solute-binding protein</fullName>
    </submittedName>
</protein>
<comment type="similarity">
    <text evidence="2">Belongs to the bacterial solute-binding protein 1 family.</text>
</comment>
<dbReference type="RefSeq" id="WP_180306434.1">
    <property type="nucleotide sequence ID" value="NZ_CP058952.1"/>
</dbReference>
<evidence type="ECO:0000256" key="1">
    <source>
        <dbReference type="ARBA" id="ARBA00004418"/>
    </source>
</evidence>
<feature type="signal peptide" evidence="3">
    <location>
        <begin position="1"/>
        <end position="23"/>
    </location>
</feature>
<dbReference type="KEGG" id="cfon:HZU75_12915"/>
<dbReference type="SUPFAM" id="SSF53850">
    <property type="entry name" value="Periplasmic binding protein-like II"/>
    <property type="match status" value="1"/>
</dbReference>
<dbReference type="GO" id="GO:0042597">
    <property type="term" value="C:periplasmic space"/>
    <property type="evidence" value="ECO:0007669"/>
    <property type="project" value="UniProtKB-SubCell"/>
</dbReference>
<keyword evidence="5" id="KW-1185">Reference proteome</keyword>
<gene>
    <name evidence="4" type="ORF">HZU75_12915</name>
</gene>
<organism evidence="4 5">
    <name type="scientific">Chitinibacter fontanus</name>
    <dbReference type="NCBI Taxonomy" id="1737446"/>
    <lineage>
        <taxon>Bacteria</taxon>
        <taxon>Pseudomonadati</taxon>
        <taxon>Pseudomonadota</taxon>
        <taxon>Betaproteobacteria</taxon>
        <taxon>Neisseriales</taxon>
        <taxon>Chitinibacteraceae</taxon>
        <taxon>Chitinibacter</taxon>
    </lineage>
</organism>
<name>A0A7D5VBR0_9NEIS</name>
<dbReference type="InterPro" id="IPR050490">
    <property type="entry name" value="Bact_solute-bd_prot1"/>
</dbReference>
<keyword evidence="3" id="KW-0732">Signal</keyword>
<accession>A0A7D5VBR0</accession>
<feature type="chain" id="PRO_5028839668" evidence="3">
    <location>
        <begin position="24"/>
        <end position="415"/>
    </location>
</feature>
<dbReference type="InterPro" id="IPR006059">
    <property type="entry name" value="SBP"/>
</dbReference>
<evidence type="ECO:0000313" key="5">
    <source>
        <dbReference type="Proteomes" id="UP000510822"/>
    </source>
</evidence>
<comment type="subcellular location">
    <subcellularLocation>
        <location evidence="1">Periplasm</location>
    </subcellularLocation>
</comment>
<dbReference type="Proteomes" id="UP000510822">
    <property type="component" value="Chromosome"/>
</dbReference>
<sequence length="415" mass="44256">MNFKRSVLVGAAVFAASIMSAQAATKVEFWSHSLAPTYDAYHKQVVDKFNAEHKDIEVVQKDLGWGAMKPAIVAAVAEGNVPGLALVPTNWMVEMAPKLLTPVDSIINKAQFTGAALANATTDGKIYGFPSYQVTAVMVYNKDMLAKAGVKPEFKTLDDVFAAAKKIQAATGKPGWAPKLQDGFTGWFMFEGLPVIQNGKAVYNSPAHVALVQKFADAYKAGTIVKDTNLTFDEQIAMFANGGVAMFAEGGHAVKKIKDANPAAYKAADVTTFPLGDNGKLAFGGWTTMYVVPKGQKDMKSVGVVGNFITGEWAQEQFAKASYTFASTKNANAAAAKDPALNDMTDPGKKAFKMGGLVIDKTRHLFLKDLPGNVDEGALSKAMDAKIEAALQGRISVKQALDEAVADSNKRLSAK</sequence>
<dbReference type="Pfam" id="PF01547">
    <property type="entry name" value="SBP_bac_1"/>
    <property type="match status" value="1"/>
</dbReference>
<dbReference type="PANTHER" id="PTHR43649:SF12">
    <property type="entry name" value="DIACETYLCHITOBIOSE BINDING PROTEIN DASA"/>
    <property type="match status" value="1"/>
</dbReference>
<evidence type="ECO:0000256" key="3">
    <source>
        <dbReference type="SAM" id="SignalP"/>
    </source>
</evidence>
<dbReference type="EMBL" id="CP058952">
    <property type="protein sequence ID" value="QLI82353.1"/>
    <property type="molecule type" value="Genomic_DNA"/>
</dbReference>
<reference evidence="4 5" key="1">
    <citation type="journal article" date="2016" name="Int. J. Syst. Evol. Microbiol.">
        <title>Chitinibacter fontanus sp. nov., isolated from a spring.</title>
        <authorList>
            <person name="Sheu S.Y."/>
            <person name="Li Y.S."/>
            <person name="Young C.C."/>
            <person name="Chen W.M."/>
        </authorList>
    </citation>
    <scope>NUCLEOTIDE SEQUENCE [LARGE SCALE GENOMIC DNA]</scope>
    <source>
        <strain evidence="4 5">STM-7</strain>
    </source>
</reference>
<dbReference type="AlphaFoldDB" id="A0A7D5VBR0"/>